<gene>
    <name evidence="1" type="ORF">OB959_23650</name>
</gene>
<protein>
    <submittedName>
        <fullName evidence="1">Uncharacterized protein</fullName>
    </submittedName>
</protein>
<evidence type="ECO:0000313" key="1">
    <source>
        <dbReference type="EMBL" id="MDM5142743.1"/>
    </source>
</evidence>
<sequence>MEMAFTALIALGVSWSAGAVLEVSSDDADVRKLVLDDIREDGDREFIDALGAGLPKSGLIKVHAELVGWPSEFENGEYKLISATTVLVPELANVMSADVIAAANN</sequence>
<dbReference type="Proteomes" id="UP001168216">
    <property type="component" value="Unassembled WGS sequence"/>
</dbReference>
<reference evidence="1" key="1">
    <citation type="submission" date="2023-08" db="EMBL/GenBank/DDBJ databases">
        <title>WGS of Aeromonas isolates.</title>
        <authorList>
            <person name="Lee H."/>
        </authorList>
    </citation>
    <scope>NUCLEOTIDE SEQUENCE</scope>
    <source>
        <strain evidence="1">SL22</strain>
    </source>
</reference>
<comment type="caution">
    <text evidence="1">The sequence shown here is derived from an EMBL/GenBank/DDBJ whole genome shotgun (WGS) entry which is preliminary data.</text>
</comment>
<accession>A0AAW7IJW7</accession>
<dbReference type="RefSeq" id="WP_234592761.1">
    <property type="nucleotide sequence ID" value="NZ_JAOPLV010000021.1"/>
</dbReference>
<organism evidence="1 2">
    <name type="scientific">Aeromonas bestiarum</name>
    <dbReference type="NCBI Taxonomy" id="105751"/>
    <lineage>
        <taxon>Bacteria</taxon>
        <taxon>Pseudomonadati</taxon>
        <taxon>Pseudomonadota</taxon>
        <taxon>Gammaproteobacteria</taxon>
        <taxon>Aeromonadales</taxon>
        <taxon>Aeromonadaceae</taxon>
        <taxon>Aeromonas</taxon>
    </lineage>
</organism>
<evidence type="ECO:0000313" key="2">
    <source>
        <dbReference type="Proteomes" id="UP001168216"/>
    </source>
</evidence>
<proteinExistence type="predicted"/>
<name>A0AAW7IJW7_9GAMM</name>
<dbReference type="EMBL" id="JAOPLV010000021">
    <property type="protein sequence ID" value="MDM5142743.1"/>
    <property type="molecule type" value="Genomic_DNA"/>
</dbReference>
<dbReference type="AlphaFoldDB" id="A0AAW7IJW7"/>